<evidence type="ECO:0000256" key="2">
    <source>
        <dbReference type="ARBA" id="ARBA00022801"/>
    </source>
</evidence>
<gene>
    <name evidence="8" type="ORF">EG240_11540</name>
</gene>
<dbReference type="Pfam" id="PF18911">
    <property type="entry name" value="PKD_4"/>
    <property type="match status" value="1"/>
</dbReference>
<dbReference type="InterPro" id="IPR035914">
    <property type="entry name" value="Sperma_CUB_dom_sf"/>
</dbReference>
<dbReference type="SUPFAM" id="SSF49299">
    <property type="entry name" value="PKD domain"/>
    <property type="match status" value="1"/>
</dbReference>
<dbReference type="Gene3D" id="2.60.40.10">
    <property type="entry name" value="Immunoglobulins"/>
    <property type="match status" value="1"/>
</dbReference>
<feature type="non-terminal residue" evidence="8">
    <location>
        <position position="1268"/>
    </location>
</feature>
<dbReference type="InterPro" id="IPR013783">
    <property type="entry name" value="Ig-like_fold"/>
</dbReference>
<dbReference type="SUPFAM" id="SSF49854">
    <property type="entry name" value="Spermadhesin, CUB domain"/>
    <property type="match status" value="1"/>
</dbReference>
<dbReference type="CDD" id="cd00041">
    <property type="entry name" value="CUB"/>
    <property type="match status" value="1"/>
</dbReference>
<evidence type="ECO:0000256" key="3">
    <source>
        <dbReference type="ARBA" id="ARBA00023157"/>
    </source>
</evidence>
<evidence type="ECO:0000313" key="8">
    <source>
        <dbReference type="EMBL" id="RRJ89431.1"/>
    </source>
</evidence>
<sequence>MIKRLLLFFTMLLFWQNNYAQSFNMADGVTIETCSGVFYDSGGPTGDYQNAVQQIMTFCPDFPESAIQVAFLDLDLQNGNDILFVYDGPDINSPLLTTITGTEIPLAQVASGSNTSGCLTFRFISDAQITGRGWVAEVECVTPCQVIMAYLDYSSPSRDADGIIKACIGQEITLGAQATFSGNGAGSVYTWDFENGETATGQNVTVSYDTPGIYRVNVLVTDTFDCRNNNIINQVIQISPEPTVYIDLPPEICFGVDTVVTVEAEYERITRECAPPVTGTTFLPDGNNNIYSTSITIDCFENDEIITEGNQVAKVCINMEHSHSNDITIRLISPNGEIVRLHNRGGGGTYIGQANRDGTLEPGIGETYCFTMDAATILINGQTMPGGFNPPGNMWVPGDYKPVDSYNNFIGSPVNGVWTLQVHDQLAIDNGYIFGWSIEFSEDILPASFNFKPELESISVPLTNGVVDVTGNQFTINPEVAGELCYDVTIINDFGCEYTQTICTNVDPQIVLNQPRSFEGCADENGDFTFDFTPLYSDLSDNQFLVFSIYETEANANEAINALATTQTQNITDGIVTYWVRAYNVNSGCFRVVSFTAQAFDCLLNLVYLPDLSICQGQLNSFNLAQYTPVVYFNDLDHTVAYYNTEANAIAQTDPIDANLLANYVGTNNETIWVRVTNNFNSDVFGITSFKIFIYSAPEFYDLEPIYGCEIPGTGLANFNLSFVQNEASGSSPNIEVSFYPTFAEAEIGDVANRLPLNYTGFQGTIFVRAYNPNTGCFTIMSLLTNVVDAPGANQIAPLEICSFNNDGYGIFNLIPTTVMIAGNPIPPGVQVSYHETLADANNNVNKIPNIGVYQNIVPNIQTIYVRVGYQNSTCSAIVPLELIVKSTPIITTPTPLTACDSNNDGVADFDLTSKINEILNGLDPLRYIVTFYTNEDNANAGTNEITNPGSFSNLTSNVVFVRVQDNTAGCYKVTRLVLVTNPTPVIVNPIATYSLCDDNFDGFQVFDIASKIPLITGTQTGLQVTFHYTLADANSGSNPLASPYQNVVQNVQTLFIRVQRLSTGCFTTTTMDIRVSPVPVLNVPVTPFDICSDTDSSFGTVNLTSFNVQLLNGGPAHELKYFETQANAQNNVLPILNPQSYNNLQASNPSVWVRATNEVTGCFSVYKINFRILVSPKMPVTLPNIITCDVQDDLFDGITPIDLTQQTPLILAVQTIPGNYEVRYFTSLVLANVGTNWIANPQAYMNTTNPQTIWARVQNTAHPTTCF</sequence>
<accession>A0A3P3W2U9</accession>
<dbReference type="SMART" id="SM00089">
    <property type="entry name" value="PKD"/>
    <property type="match status" value="1"/>
</dbReference>
<dbReference type="InterPro" id="IPR002884">
    <property type="entry name" value="P_dom"/>
</dbReference>
<keyword evidence="3" id="KW-1015">Disulfide bond</keyword>
<dbReference type="InterPro" id="IPR035986">
    <property type="entry name" value="PKD_dom_sf"/>
</dbReference>
<dbReference type="InterPro" id="IPR000859">
    <property type="entry name" value="CUB_dom"/>
</dbReference>
<dbReference type="Gene3D" id="2.60.120.260">
    <property type="entry name" value="Galactose-binding domain-like"/>
    <property type="match status" value="1"/>
</dbReference>
<dbReference type="GO" id="GO:0004252">
    <property type="term" value="F:serine-type endopeptidase activity"/>
    <property type="evidence" value="ECO:0007669"/>
    <property type="project" value="InterPro"/>
</dbReference>
<evidence type="ECO:0000256" key="1">
    <source>
        <dbReference type="ARBA" id="ARBA00022670"/>
    </source>
</evidence>
<feature type="domain" description="PKD" evidence="6">
    <location>
        <begin position="181"/>
        <end position="223"/>
    </location>
</feature>
<dbReference type="SUPFAM" id="SSF49785">
    <property type="entry name" value="Galactose-binding domain-like"/>
    <property type="match status" value="1"/>
</dbReference>
<dbReference type="PROSITE" id="PS50093">
    <property type="entry name" value="PKD"/>
    <property type="match status" value="1"/>
</dbReference>
<dbReference type="EMBL" id="RQVQ01000027">
    <property type="protein sequence ID" value="RRJ89431.1"/>
    <property type="molecule type" value="Genomic_DNA"/>
</dbReference>
<evidence type="ECO:0000259" key="5">
    <source>
        <dbReference type="PROSITE" id="PS01180"/>
    </source>
</evidence>
<evidence type="ECO:0000256" key="4">
    <source>
        <dbReference type="SAM" id="SignalP"/>
    </source>
</evidence>
<evidence type="ECO:0000259" key="6">
    <source>
        <dbReference type="PROSITE" id="PS50093"/>
    </source>
</evidence>
<feature type="signal peptide" evidence="4">
    <location>
        <begin position="1"/>
        <end position="20"/>
    </location>
</feature>
<keyword evidence="2" id="KW-0378">Hydrolase</keyword>
<dbReference type="Pfam" id="PF00431">
    <property type="entry name" value="CUB"/>
    <property type="match status" value="1"/>
</dbReference>
<comment type="caution">
    <text evidence="8">The sequence shown here is derived from an EMBL/GenBank/DDBJ whole genome shotgun (WGS) entry which is preliminary data.</text>
</comment>
<evidence type="ECO:0000259" key="7">
    <source>
        <dbReference type="PROSITE" id="PS51829"/>
    </source>
</evidence>
<dbReference type="InterPro" id="IPR022409">
    <property type="entry name" value="PKD/Chitinase_dom"/>
</dbReference>
<dbReference type="GO" id="GO:0006508">
    <property type="term" value="P:proteolysis"/>
    <property type="evidence" value="ECO:0007669"/>
    <property type="project" value="UniProtKB-KW"/>
</dbReference>
<dbReference type="InterPro" id="IPR000601">
    <property type="entry name" value="PKD_dom"/>
</dbReference>
<dbReference type="PROSITE" id="PS01180">
    <property type="entry name" value="CUB"/>
    <property type="match status" value="1"/>
</dbReference>
<keyword evidence="1" id="KW-0645">Protease</keyword>
<dbReference type="PROSITE" id="PS51829">
    <property type="entry name" value="P_HOMO_B"/>
    <property type="match status" value="1"/>
</dbReference>
<dbReference type="RefSeq" id="WP_125019546.1">
    <property type="nucleotide sequence ID" value="NZ_RQVQ01000027.1"/>
</dbReference>
<keyword evidence="9" id="KW-1185">Reference proteome</keyword>
<dbReference type="OrthoDB" id="9765926at2"/>
<dbReference type="Proteomes" id="UP000275719">
    <property type="component" value="Unassembled WGS sequence"/>
</dbReference>
<protein>
    <submittedName>
        <fullName evidence="8">PKD domain-containing protein</fullName>
    </submittedName>
</protein>
<proteinExistence type="predicted"/>
<feature type="domain" description="P/Homo B" evidence="7">
    <location>
        <begin position="264"/>
        <end position="446"/>
    </location>
</feature>
<keyword evidence="4" id="KW-0732">Signal</keyword>
<dbReference type="Gene3D" id="2.60.120.290">
    <property type="entry name" value="Spermadhesin, CUB domain"/>
    <property type="match status" value="1"/>
</dbReference>
<feature type="domain" description="CUB" evidence="5">
    <location>
        <begin position="26"/>
        <end position="141"/>
    </location>
</feature>
<dbReference type="InterPro" id="IPR008979">
    <property type="entry name" value="Galactose-bd-like_sf"/>
</dbReference>
<reference evidence="8 9" key="1">
    <citation type="submission" date="2018-11" db="EMBL/GenBank/DDBJ databases">
        <title>Flavobacterium sp. nov., YIM 102701-2 draft genome.</title>
        <authorList>
            <person name="Li G."/>
            <person name="Jiang Y."/>
        </authorList>
    </citation>
    <scope>NUCLEOTIDE SEQUENCE [LARGE SCALE GENOMIC DNA]</scope>
    <source>
        <strain evidence="8 9">YIM 102701-2</strain>
    </source>
</reference>
<dbReference type="CDD" id="cd00146">
    <property type="entry name" value="PKD"/>
    <property type="match status" value="1"/>
</dbReference>
<name>A0A3P3W2U9_9FLAO</name>
<dbReference type="AlphaFoldDB" id="A0A3P3W2U9"/>
<feature type="chain" id="PRO_5018054853" evidence="4">
    <location>
        <begin position="21"/>
        <end position="1268"/>
    </location>
</feature>
<evidence type="ECO:0000313" key="9">
    <source>
        <dbReference type="Proteomes" id="UP000275719"/>
    </source>
</evidence>
<organism evidence="8 9">
    <name type="scientific">Paenimyroides tangerinum</name>
    <dbReference type="NCBI Taxonomy" id="2488728"/>
    <lineage>
        <taxon>Bacteria</taxon>
        <taxon>Pseudomonadati</taxon>
        <taxon>Bacteroidota</taxon>
        <taxon>Flavobacteriia</taxon>
        <taxon>Flavobacteriales</taxon>
        <taxon>Flavobacteriaceae</taxon>
        <taxon>Paenimyroides</taxon>
    </lineage>
</organism>